<reference evidence="1" key="2">
    <citation type="journal article" date="2015" name="Data Brief">
        <title>Shoot transcriptome of the giant reed, Arundo donax.</title>
        <authorList>
            <person name="Barrero R.A."/>
            <person name="Guerrero F.D."/>
            <person name="Moolhuijzen P."/>
            <person name="Goolsby J.A."/>
            <person name="Tidwell J."/>
            <person name="Bellgard S.E."/>
            <person name="Bellgard M.I."/>
        </authorList>
    </citation>
    <scope>NUCLEOTIDE SEQUENCE</scope>
    <source>
        <tissue evidence="1">Shoot tissue taken approximately 20 cm above the soil surface</tissue>
    </source>
</reference>
<sequence length="31" mass="3648">MVLRDAHFSMRKCNMIRNFCCLCTYTNSSSD</sequence>
<name>A0A0A9FXJ0_ARUDO</name>
<organism evidence="1">
    <name type="scientific">Arundo donax</name>
    <name type="common">Giant reed</name>
    <name type="synonym">Donax arundinaceus</name>
    <dbReference type="NCBI Taxonomy" id="35708"/>
    <lineage>
        <taxon>Eukaryota</taxon>
        <taxon>Viridiplantae</taxon>
        <taxon>Streptophyta</taxon>
        <taxon>Embryophyta</taxon>
        <taxon>Tracheophyta</taxon>
        <taxon>Spermatophyta</taxon>
        <taxon>Magnoliopsida</taxon>
        <taxon>Liliopsida</taxon>
        <taxon>Poales</taxon>
        <taxon>Poaceae</taxon>
        <taxon>PACMAD clade</taxon>
        <taxon>Arundinoideae</taxon>
        <taxon>Arundineae</taxon>
        <taxon>Arundo</taxon>
    </lineage>
</organism>
<proteinExistence type="predicted"/>
<evidence type="ECO:0000313" key="1">
    <source>
        <dbReference type="EMBL" id="JAE13053.1"/>
    </source>
</evidence>
<dbReference type="AlphaFoldDB" id="A0A0A9FXJ0"/>
<reference evidence="1" key="1">
    <citation type="submission" date="2014-09" db="EMBL/GenBank/DDBJ databases">
        <authorList>
            <person name="Magalhaes I.L.F."/>
            <person name="Oliveira U."/>
            <person name="Santos F.R."/>
            <person name="Vidigal T.H.D.A."/>
            <person name="Brescovit A.D."/>
            <person name="Santos A.J."/>
        </authorList>
    </citation>
    <scope>NUCLEOTIDE SEQUENCE</scope>
    <source>
        <tissue evidence="1">Shoot tissue taken approximately 20 cm above the soil surface</tissue>
    </source>
</reference>
<accession>A0A0A9FXJ0</accession>
<protein>
    <submittedName>
        <fullName evidence="1">Uncharacterized protein</fullName>
    </submittedName>
</protein>
<dbReference type="EMBL" id="GBRH01184843">
    <property type="protein sequence ID" value="JAE13053.1"/>
    <property type="molecule type" value="Transcribed_RNA"/>
</dbReference>